<evidence type="ECO:0000256" key="11">
    <source>
        <dbReference type="PROSITE-ProRule" id="PRU10141"/>
    </source>
</evidence>
<dbReference type="InterPro" id="IPR011992">
    <property type="entry name" value="EF-hand-dom_pair"/>
</dbReference>
<dbReference type="InterPro" id="IPR014710">
    <property type="entry name" value="RmlC-like_jellyroll"/>
</dbReference>
<evidence type="ECO:0000256" key="3">
    <source>
        <dbReference type="ARBA" id="ARBA00022535"/>
    </source>
</evidence>
<evidence type="ECO:0000256" key="7">
    <source>
        <dbReference type="ARBA" id="ARBA00022837"/>
    </source>
</evidence>
<dbReference type="GO" id="GO:0005524">
    <property type="term" value="F:ATP binding"/>
    <property type="evidence" value="ECO:0007669"/>
    <property type="project" value="UniProtKB-UniRule"/>
</dbReference>
<feature type="domain" description="Cyclic nucleotide-binding" evidence="14">
    <location>
        <begin position="481"/>
        <end position="579"/>
    </location>
</feature>
<dbReference type="PROSITE" id="PS50222">
    <property type="entry name" value="EF_HAND_2"/>
    <property type="match status" value="2"/>
</dbReference>
<dbReference type="PROSITE" id="PS50042">
    <property type="entry name" value="CNMP_BINDING_3"/>
    <property type="match status" value="2"/>
</dbReference>
<keyword evidence="8 11" id="KW-0067">ATP-binding</keyword>
<reference evidence="16" key="1">
    <citation type="submission" date="2021-01" db="EMBL/GenBank/DDBJ databases">
        <authorList>
            <person name="Corre E."/>
            <person name="Pelletier E."/>
            <person name="Niang G."/>
            <person name="Scheremetjew M."/>
            <person name="Finn R."/>
            <person name="Kale V."/>
            <person name="Holt S."/>
            <person name="Cochrane G."/>
            <person name="Meng A."/>
            <person name="Brown T."/>
            <person name="Cohen L."/>
        </authorList>
    </citation>
    <scope>NUCLEOTIDE SEQUENCE</scope>
    <source>
        <strain evidence="16">10249 10 AB</strain>
    </source>
</reference>
<evidence type="ECO:0000256" key="2">
    <source>
        <dbReference type="ARBA" id="ARBA00022527"/>
    </source>
</evidence>
<dbReference type="InterPro" id="IPR000719">
    <property type="entry name" value="Prot_kinase_dom"/>
</dbReference>
<dbReference type="InterPro" id="IPR018247">
    <property type="entry name" value="EF_Hand_1_Ca_BS"/>
</dbReference>
<dbReference type="Gene3D" id="1.10.510.10">
    <property type="entry name" value="Transferase(Phosphotransferase) domain 1"/>
    <property type="match status" value="1"/>
</dbReference>
<evidence type="ECO:0000256" key="1">
    <source>
        <dbReference type="ARBA" id="ARBA00001946"/>
    </source>
</evidence>
<dbReference type="GO" id="GO:0030553">
    <property type="term" value="F:cGMP binding"/>
    <property type="evidence" value="ECO:0007669"/>
    <property type="project" value="UniProtKB-KW"/>
</dbReference>
<dbReference type="InterPro" id="IPR050205">
    <property type="entry name" value="CDPK_Ser/Thr_kinases"/>
</dbReference>
<sequence length="799" mass="90053">MHSFTRMASMMTKRGYHVRRTIALGGLLSTLLITQDQETKTENNFQLQTGLGEYLISALTSFLPPNDLLRGLTSCDFDSRTSNVPNGSRIGRTMSQIKLERAKHSLRDLYDIKWNRPLGEGGFGAVYLGQEKKTGDLAAVKEISKEYTNDSTFQREMNAFWHIRKAGGHPNICGMRENFDEGDFYYLVLDLVQGGEMFDHLIEDGAYSEADAARLVREVGSALSFLHGIGLVHSDLKPENLMLSSKNSSDAVMKVVDFGCAEIIDKTSPYYSSDGKDSVGTTPGYSPPEMIDKSRRSIDLEPSADMFSMGVIIYIMLTGIHPFDVTGESTDQQMNKRIIRNTMPPLRNSPITAHLSPSAIELIEKLIDWNPNTRMTALEMLNHPWVKGETASTGKIANSDKRLKAFRKYKSGIEAQVFASMVQGSDDMEADDATRKMSLIQRSFQKIDSENRGYITTKDLKKLESNKLKAHLAQQENEEDSHLSLSGLSDLLSEHMKNVYLPAGHVIFKEGDEGESMYFINSGRVEITTKDGFRTTTGQGDFFGEGALLHEQKQRSATIKCITPLHAIQIGRDYFEKYMSDGFEIEVAILEKDRLRRQNRAKTILGLQDRLVEETLKKGDYVYMQWEKGNEIFLLEDGVVDINVDGHSVYTVREGELLGEYSTVFGRPRNTSAQCVSGQCKLHVMETKDFDNMMSSNPNVRDGLRDVVFRRELKKAIVFETKKAFPTTEKELKEVFEAIDKDGSGEIELSEVDDLLRKMDKTFTDDDIAKILDSVDLDGGGKIEWTEFRRVFWMPQAKA</sequence>
<evidence type="ECO:0000259" key="13">
    <source>
        <dbReference type="PROSITE" id="PS50011"/>
    </source>
</evidence>
<feature type="binding site" evidence="11">
    <location>
        <position position="141"/>
    </location>
    <ligand>
        <name>ATP</name>
        <dbReference type="ChEBI" id="CHEBI:30616"/>
    </ligand>
</feature>
<evidence type="ECO:0000256" key="4">
    <source>
        <dbReference type="ARBA" id="ARBA00022679"/>
    </source>
</evidence>
<dbReference type="GO" id="GO:0004674">
    <property type="term" value="F:protein serine/threonine kinase activity"/>
    <property type="evidence" value="ECO:0007669"/>
    <property type="project" value="UniProtKB-KW"/>
</dbReference>
<feature type="domain" description="Protein kinase" evidence="13">
    <location>
        <begin position="112"/>
        <end position="386"/>
    </location>
</feature>
<proteinExistence type="inferred from homology"/>
<dbReference type="InterPro" id="IPR008271">
    <property type="entry name" value="Ser/Thr_kinase_AS"/>
</dbReference>
<keyword evidence="6" id="KW-0418">Kinase</keyword>
<evidence type="ECO:0000313" key="16">
    <source>
        <dbReference type="EMBL" id="CAE0729616.1"/>
    </source>
</evidence>
<evidence type="ECO:0000256" key="5">
    <source>
        <dbReference type="ARBA" id="ARBA00022741"/>
    </source>
</evidence>
<keyword evidence="2" id="KW-0723">Serine/threonine-protein kinase</keyword>
<dbReference type="SMART" id="SM00100">
    <property type="entry name" value="cNMP"/>
    <property type="match status" value="2"/>
</dbReference>
<comment type="similarity">
    <text evidence="10">Belongs to the protein kinase superfamily. Ser/Thr protein kinase family. CDPK subfamily.</text>
</comment>
<dbReference type="PRINTS" id="PR00103">
    <property type="entry name" value="CAMPKINASE"/>
</dbReference>
<dbReference type="PROSITE" id="PS50011">
    <property type="entry name" value="PROTEIN_KINASE_DOM"/>
    <property type="match status" value="1"/>
</dbReference>
<dbReference type="Pfam" id="PF00069">
    <property type="entry name" value="Pkinase"/>
    <property type="match status" value="1"/>
</dbReference>
<dbReference type="CDD" id="cd00038">
    <property type="entry name" value="CAP_ED"/>
    <property type="match status" value="2"/>
</dbReference>
<dbReference type="CDD" id="cd00051">
    <property type="entry name" value="EFh"/>
    <property type="match status" value="1"/>
</dbReference>
<dbReference type="InterPro" id="IPR017441">
    <property type="entry name" value="Protein_kinase_ATP_BS"/>
</dbReference>
<keyword evidence="5 11" id="KW-0547">Nucleotide-binding</keyword>
<keyword evidence="9" id="KW-0142">cGMP-binding</keyword>
<dbReference type="InterPro" id="IPR011009">
    <property type="entry name" value="Kinase-like_dom_sf"/>
</dbReference>
<evidence type="ECO:0000256" key="8">
    <source>
        <dbReference type="ARBA" id="ARBA00022840"/>
    </source>
</evidence>
<dbReference type="PANTHER" id="PTHR24349">
    <property type="entry name" value="SERINE/THREONINE-PROTEIN KINASE"/>
    <property type="match status" value="1"/>
</dbReference>
<evidence type="ECO:0000256" key="10">
    <source>
        <dbReference type="ARBA" id="ARBA00024334"/>
    </source>
</evidence>
<dbReference type="InterPro" id="IPR018490">
    <property type="entry name" value="cNMP-bd_dom_sf"/>
</dbReference>
<dbReference type="InterPro" id="IPR000595">
    <property type="entry name" value="cNMP-bd_dom"/>
</dbReference>
<name>A0A7S4AWV1_9STRA</name>
<dbReference type="PROSITE" id="PS00107">
    <property type="entry name" value="PROTEIN_KINASE_ATP"/>
    <property type="match status" value="1"/>
</dbReference>
<feature type="region of interest" description="Disordered" evidence="12">
    <location>
        <begin position="272"/>
        <end position="292"/>
    </location>
</feature>
<comment type="cofactor">
    <cofactor evidence="1">
        <name>Mg(2+)</name>
        <dbReference type="ChEBI" id="CHEBI:18420"/>
    </cofactor>
</comment>
<evidence type="ECO:0000256" key="12">
    <source>
        <dbReference type="SAM" id="MobiDB-lite"/>
    </source>
</evidence>
<dbReference type="Gene3D" id="1.10.238.10">
    <property type="entry name" value="EF-hand"/>
    <property type="match status" value="1"/>
</dbReference>
<organism evidence="16">
    <name type="scientific">Pseudo-nitzschia australis</name>
    <dbReference type="NCBI Taxonomy" id="44445"/>
    <lineage>
        <taxon>Eukaryota</taxon>
        <taxon>Sar</taxon>
        <taxon>Stramenopiles</taxon>
        <taxon>Ochrophyta</taxon>
        <taxon>Bacillariophyta</taxon>
        <taxon>Bacillariophyceae</taxon>
        <taxon>Bacillariophycidae</taxon>
        <taxon>Bacillariales</taxon>
        <taxon>Bacillariaceae</taxon>
        <taxon>Pseudo-nitzschia</taxon>
    </lineage>
</organism>
<evidence type="ECO:0000259" key="15">
    <source>
        <dbReference type="PROSITE" id="PS50222"/>
    </source>
</evidence>
<evidence type="ECO:0000256" key="9">
    <source>
        <dbReference type="ARBA" id="ARBA00022992"/>
    </source>
</evidence>
<dbReference type="InterPro" id="IPR018488">
    <property type="entry name" value="cNMP-bd_CS"/>
</dbReference>
<keyword evidence="4" id="KW-0808">Transferase</keyword>
<evidence type="ECO:0008006" key="17">
    <source>
        <dbReference type="Google" id="ProtNLM"/>
    </source>
</evidence>
<dbReference type="PROSITE" id="PS00889">
    <property type="entry name" value="CNMP_BINDING_2"/>
    <property type="match status" value="1"/>
</dbReference>
<dbReference type="SUPFAM" id="SSF51206">
    <property type="entry name" value="cAMP-binding domain-like"/>
    <property type="match status" value="2"/>
</dbReference>
<dbReference type="SUPFAM" id="SSF56112">
    <property type="entry name" value="Protein kinase-like (PK-like)"/>
    <property type="match status" value="1"/>
</dbReference>
<dbReference type="Pfam" id="PF00027">
    <property type="entry name" value="cNMP_binding"/>
    <property type="match status" value="2"/>
</dbReference>
<protein>
    <recommendedName>
        <fullName evidence="17">cGMP-dependent protein kinase</fullName>
    </recommendedName>
</protein>
<evidence type="ECO:0000259" key="14">
    <source>
        <dbReference type="PROSITE" id="PS50042"/>
    </source>
</evidence>
<feature type="domain" description="Cyclic nucleotide-binding" evidence="14">
    <location>
        <begin position="595"/>
        <end position="711"/>
    </location>
</feature>
<feature type="domain" description="EF-hand" evidence="15">
    <location>
        <begin position="763"/>
        <end position="798"/>
    </location>
</feature>
<dbReference type="Gene3D" id="2.60.120.10">
    <property type="entry name" value="Jelly Rolls"/>
    <property type="match status" value="2"/>
</dbReference>
<dbReference type="PROSITE" id="PS00108">
    <property type="entry name" value="PROTEIN_KINASE_ST"/>
    <property type="match status" value="1"/>
</dbReference>
<dbReference type="GO" id="GO:0005509">
    <property type="term" value="F:calcium ion binding"/>
    <property type="evidence" value="ECO:0007669"/>
    <property type="project" value="InterPro"/>
</dbReference>
<keyword evidence="3" id="KW-0140">cGMP</keyword>
<dbReference type="InterPro" id="IPR002048">
    <property type="entry name" value="EF_hand_dom"/>
</dbReference>
<dbReference type="PROSITE" id="PS00018">
    <property type="entry name" value="EF_HAND_1"/>
    <property type="match status" value="2"/>
</dbReference>
<accession>A0A7S4AWV1</accession>
<dbReference type="SMART" id="SM00220">
    <property type="entry name" value="S_TKc"/>
    <property type="match status" value="1"/>
</dbReference>
<dbReference type="EMBL" id="HBIX01034288">
    <property type="protein sequence ID" value="CAE0729616.1"/>
    <property type="molecule type" value="Transcribed_RNA"/>
</dbReference>
<gene>
    <name evidence="16" type="ORF">PAUS00366_LOCUS22401</name>
</gene>
<dbReference type="AlphaFoldDB" id="A0A7S4AWV1"/>
<dbReference type="SMART" id="SM00054">
    <property type="entry name" value="EFh"/>
    <property type="match status" value="3"/>
</dbReference>
<dbReference type="Pfam" id="PF13499">
    <property type="entry name" value="EF-hand_7"/>
    <property type="match status" value="1"/>
</dbReference>
<evidence type="ECO:0000256" key="6">
    <source>
        <dbReference type="ARBA" id="ARBA00022777"/>
    </source>
</evidence>
<keyword evidence="7" id="KW-0106">Calcium</keyword>
<dbReference type="SUPFAM" id="SSF47473">
    <property type="entry name" value="EF-hand"/>
    <property type="match status" value="1"/>
</dbReference>
<feature type="domain" description="EF-hand" evidence="15">
    <location>
        <begin position="727"/>
        <end position="762"/>
    </location>
</feature>